<reference evidence="1 2" key="1">
    <citation type="submission" date="2024-01" db="EMBL/GenBank/DDBJ databases">
        <authorList>
            <person name="Deng Y."/>
            <person name="Su J."/>
        </authorList>
    </citation>
    <scope>NUCLEOTIDE SEQUENCE [LARGE SCALE GENOMIC DNA]</scope>
    <source>
        <strain evidence="1 2">CPCC 100088</strain>
    </source>
</reference>
<accession>A0ABV1SFA8</accession>
<dbReference type="RefSeq" id="WP_350936023.1">
    <property type="nucleotide sequence ID" value="NZ_JAYWLC010000004.1"/>
</dbReference>
<reference evidence="1 2" key="2">
    <citation type="submission" date="2024-06" db="EMBL/GenBank/DDBJ databases">
        <title>Thioclava kandeliae sp. nov. from a rhizosphere soil sample of Kandelia candel in a mangrove.</title>
        <authorList>
            <person name="Mu T."/>
        </authorList>
    </citation>
    <scope>NUCLEOTIDE SEQUENCE [LARGE SCALE GENOMIC DNA]</scope>
    <source>
        <strain evidence="1 2">CPCC 100088</strain>
    </source>
</reference>
<sequence length="55" mass="6100">MLAWLNAGISRSTKMPKLSALIKDKSQIKDPAFKLAAIKASLPKMTMAEWRARQG</sequence>
<dbReference type="EMBL" id="JAYWLC010000004">
    <property type="protein sequence ID" value="MER5171587.1"/>
    <property type="molecule type" value="Genomic_DNA"/>
</dbReference>
<protein>
    <submittedName>
        <fullName evidence="1">Uncharacterized protein</fullName>
    </submittedName>
</protein>
<proteinExistence type="predicted"/>
<organism evidence="1 2">
    <name type="scientific">Thioclava kandeliae</name>
    <dbReference type="NCBI Taxonomy" id="3070818"/>
    <lineage>
        <taxon>Bacteria</taxon>
        <taxon>Pseudomonadati</taxon>
        <taxon>Pseudomonadota</taxon>
        <taxon>Alphaproteobacteria</taxon>
        <taxon>Rhodobacterales</taxon>
        <taxon>Paracoccaceae</taxon>
        <taxon>Thioclava</taxon>
    </lineage>
</organism>
<gene>
    <name evidence="1" type="ORF">VSX56_07340</name>
</gene>
<dbReference type="Proteomes" id="UP001438953">
    <property type="component" value="Unassembled WGS sequence"/>
</dbReference>
<evidence type="ECO:0000313" key="2">
    <source>
        <dbReference type="Proteomes" id="UP001438953"/>
    </source>
</evidence>
<comment type="caution">
    <text evidence="1">The sequence shown here is derived from an EMBL/GenBank/DDBJ whole genome shotgun (WGS) entry which is preliminary data.</text>
</comment>
<evidence type="ECO:0000313" key="1">
    <source>
        <dbReference type="EMBL" id="MER5171587.1"/>
    </source>
</evidence>
<name>A0ABV1SFA8_9RHOB</name>
<keyword evidence="2" id="KW-1185">Reference proteome</keyword>